<gene>
    <name evidence="7" type="ORF">KUL25_07870</name>
    <name evidence="8" type="ORF">KUL25_07875</name>
</gene>
<proteinExistence type="inferred from homology"/>
<dbReference type="InterPro" id="IPR030678">
    <property type="entry name" value="Peptide/Ni-bd"/>
</dbReference>
<reference evidence="8 9" key="1">
    <citation type="submission" date="2021-07" db="EMBL/GenBank/DDBJ databases">
        <title>Karlodiniumbacter phycospheric gen. nov., sp. nov., a phycosphere bacterium isolated from karlodinium veneficum.</title>
        <authorList>
            <person name="Peng Y."/>
            <person name="Jiang L."/>
            <person name="Lee J."/>
        </authorList>
    </citation>
    <scope>NUCLEOTIDE SEQUENCE</scope>
    <source>
        <strain evidence="8 9">N5</strain>
    </source>
</reference>
<dbReference type="EMBL" id="CP078073">
    <property type="protein sequence ID" value="QXL89414.1"/>
    <property type="molecule type" value="Genomic_DNA"/>
</dbReference>
<dbReference type="Gene3D" id="3.10.105.10">
    <property type="entry name" value="Dipeptide-binding Protein, Domain 3"/>
    <property type="match status" value="1"/>
</dbReference>
<keyword evidence="4 5" id="KW-0732">Signal</keyword>
<evidence type="ECO:0000256" key="1">
    <source>
        <dbReference type="ARBA" id="ARBA00004418"/>
    </source>
</evidence>
<comment type="subcellular location">
    <subcellularLocation>
        <location evidence="1">Periplasm</location>
    </subcellularLocation>
</comment>
<feature type="chain" id="PRO_5037399746" evidence="5">
    <location>
        <begin position="26"/>
        <end position="529"/>
    </location>
</feature>
<evidence type="ECO:0000259" key="6">
    <source>
        <dbReference type="Pfam" id="PF00496"/>
    </source>
</evidence>
<dbReference type="GO" id="GO:0043190">
    <property type="term" value="C:ATP-binding cassette (ABC) transporter complex"/>
    <property type="evidence" value="ECO:0007669"/>
    <property type="project" value="InterPro"/>
</dbReference>
<organism evidence="8">
    <name type="scientific">Gymnodinialimonas phycosphaerae</name>
    <dbReference type="NCBI Taxonomy" id="2841589"/>
    <lineage>
        <taxon>Bacteria</taxon>
        <taxon>Pseudomonadati</taxon>
        <taxon>Pseudomonadota</taxon>
        <taxon>Alphaproteobacteria</taxon>
        <taxon>Rhodobacterales</taxon>
        <taxon>Paracoccaceae</taxon>
        <taxon>Gymnodinialimonas</taxon>
    </lineage>
</organism>
<dbReference type="EMBL" id="JAIMBW010000001">
    <property type="protein sequence ID" value="MBY4892679.1"/>
    <property type="molecule type" value="Genomic_DNA"/>
</dbReference>
<protein>
    <submittedName>
        <fullName evidence="8">ABC transporter substrate-binding protein</fullName>
    </submittedName>
</protein>
<dbReference type="RefSeq" id="WP_257892455.1">
    <property type="nucleotide sequence ID" value="NZ_JAIMBW010000001.1"/>
</dbReference>
<evidence type="ECO:0000313" key="7">
    <source>
        <dbReference type="EMBL" id="MBY4892679.1"/>
    </source>
</evidence>
<evidence type="ECO:0000313" key="9">
    <source>
        <dbReference type="Proteomes" id="UP000693972"/>
    </source>
</evidence>
<keyword evidence="3" id="KW-0813">Transport</keyword>
<feature type="signal peptide" evidence="5">
    <location>
        <begin position="1"/>
        <end position="25"/>
    </location>
</feature>
<dbReference type="Pfam" id="PF00496">
    <property type="entry name" value="SBP_bac_5"/>
    <property type="match status" value="1"/>
</dbReference>
<dbReference type="PIRSF" id="PIRSF002741">
    <property type="entry name" value="MppA"/>
    <property type="match status" value="1"/>
</dbReference>
<dbReference type="AlphaFoldDB" id="A0A975TXC2"/>
<dbReference type="Proteomes" id="UP000693972">
    <property type="component" value="Unassembled WGS sequence"/>
</dbReference>
<evidence type="ECO:0000256" key="2">
    <source>
        <dbReference type="ARBA" id="ARBA00005695"/>
    </source>
</evidence>
<feature type="domain" description="Solute-binding protein family 5" evidence="6">
    <location>
        <begin position="69"/>
        <end position="447"/>
    </location>
</feature>
<dbReference type="GO" id="GO:0015833">
    <property type="term" value="P:peptide transport"/>
    <property type="evidence" value="ECO:0007669"/>
    <property type="project" value="TreeGrafter"/>
</dbReference>
<dbReference type="PANTHER" id="PTHR30290">
    <property type="entry name" value="PERIPLASMIC BINDING COMPONENT OF ABC TRANSPORTER"/>
    <property type="match status" value="1"/>
</dbReference>
<dbReference type="InterPro" id="IPR000914">
    <property type="entry name" value="SBP_5_dom"/>
</dbReference>
<accession>A0A975TXC2</accession>
<evidence type="ECO:0000256" key="5">
    <source>
        <dbReference type="SAM" id="SignalP"/>
    </source>
</evidence>
<dbReference type="GO" id="GO:1904680">
    <property type="term" value="F:peptide transmembrane transporter activity"/>
    <property type="evidence" value="ECO:0007669"/>
    <property type="project" value="TreeGrafter"/>
</dbReference>
<dbReference type="CDD" id="cd08498">
    <property type="entry name" value="PBP2_NikA_DppA_OppA_like_2"/>
    <property type="match status" value="1"/>
</dbReference>
<comment type="similarity">
    <text evidence="2">Belongs to the bacterial solute-binding protein 5 family.</text>
</comment>
<dbReference type="InterPro" id="IPR039424">
    <property type="entry name" value="SBP_5"/>
</dbReference>
<keyword evidence="9" id="KW-1185">Reference proteome</keyword>
<dbReference type="GO" id="GO:0030288">
    <property type="term" value="C:outer membrane-bounded periplasmic space"/>
    <property type="evidence" value="ECO:0007669"/>
    <property type="project" value="UniProtKB-ARBA"/>
</dbReference>
<dbReference type="SUPFAM" id="SSF53850">
    <property type="entry name" value="Periplasmic binding protein-like II"/>
    <property type="match status" value="1"/>
</dbReference>
<dbReference type="PANTHER" id="PTHR30290:SF9">
    <property type="entry name" value="OLIGOPEPTIDE-BINDING PROTEIN APPA"/>
    <property type="match status" value="1"/>
</dbReference>
<evidence type="ECO:0000313" key="8">
    <source>
        <dbReference type="EMBL" id="QXL89414.1"/>
    </source>
</evidence>
<evidence type="ECO:0000256" key="3">
    <source>
        <dbReference type="ARBA" id="ARBA00022448"/>
    </source>
</evidence>
<dbReference type="Gene3D" id="3.40.190.10">
    <property type="entry name" value="Periplasmic binding protein-like II"/>
    <property type="match status" value="1"/>
</dbReference>
<evidence type="ECO:0000256" key="4">
    <source>
        <dbReference type="ARBA" id="ARBA00022729"/>
    </source>
</evidence>
<name>A0A975TXC2_9RHOB</name>
<sequence>MKNRLIALSAALLATTAITATSLSAETLRWTRAAEALTLDPHSQNEGPTTTLMHQIYDPLIVRNMAGEMEAALATSWAPSADNPNVWVFEIREGVTFHGGEAFDASDVVFSLNRAMQEASNFKELLSGVVEVRATDDFTVEIETEGPNPLLPNNLTNIMMMDEGWTVENGAENVQDFAAGEDTFAARNVNGTGAFVLQSREADVQTVLTQNPDYWGMDIFPMDVTEIIFTPIQNPATRLAAFLGGEVDFVQDVPVQDLERVEAADGIGLGTGPQNRNIFFGLNVGADDLERDNVEGENPLANPLVRAAMNIAINREAIQQVVMRGQSDPTGAMLPPPVNGWTPELEEYPAYDVAAAQALMDEAGYGDGFSIQLDCPNDRYVNDESICQAAVGMFAQIGITVNLSALPRAQHFPLIANGETDLYMLGWGVPTYDSEYVFNFLYHTRNEGRGSWNGTGFSNAEMDEMIVSLSAETDLEARDQTIANLWEMAEAEMIYLPIHHQVLNWGISDAWSTLVDADDQVKFKYFELN</sequence>